<dbReference type="SUPFAM" id="SSF56784">
    <property type="entry name" value="HAD-like"/>
    <property type="match status" value="1"/>
</dbReference>
<dbReference type="OrthoDB" id="25198at2"/>
<dbReference type="InterPro" id="IPR006439">
    <property type="entry name" value="HAD-SF_hydro_IA"/>
</dbReference>
<accession>A0A0B0IF76</accession>
<comment type="caution">
    <text evidence="4">The sequence shown here is derived from an EMBL/GenBank/DDBJ whole genome shotgun (WGS) entry which is preliminary data.</text>
</comment>
<gene>
    <name evidence="4" type="ORF">LQ50_12825</name>
</gene>
<dbReference type="Pfam" id="PF13419">
    <property type="entry name" value="HAD_2"/>
    <property type="match status" value="1"/>
</dbReference>
<dbReference type="eggNOG" id="COG1011">
    <property type="taxonomic scope" value="Bacteria"/>
</dbReference>
<organism evidence="4 5">
    <name type="scientific">Halalkalibacter okhensis</name>
    <dbReference type="NCBI Taxonomy" id="333138"/>
    <lineage>
        <taxon>Bacteria</taxon>
        <taxon>Bacillati</taxon>
        <taxon>Bacillota</taxon>
        <taxon>Bacilli</taxon>
        <taxon>Bacillales</taxon>
        <taxon>Bacillaceae</taxon>
        <taxon>Halalkalibacter</taxon>
    </lineage>
</organism>
<sequence length="226" mass="26378">MIFFDIDQTLLDHETAERNGALAFYKQHNKELNVTEEEFLLKWKQLSKVYYQKFLDNELSFSEQRRMRIKAAFDFVEITDQQADQLFSEYVAMYKNHWLAFEDVVPCLESLKQAGHTLAIISNGDYSQQKEKLNDIGIDYYFNHLFTSNEIGAAKPNVKIFKEACRRANVKIGDCIYVGDHFDLDYMASEKAGMKGVWINRKNDATTKMVNEIDHLDQLLEKVSMT</sequence>
<dbReference type="PRINTS" id="PR00413">
    <property type="entry name" value="HADHALOGNASE"/>
</dbReference>
<dbReference type="PANTHER" id="PTHR46470:SF4">
    <property type="entry name" value="5-AMINO-6-(5-PHOSPHO-D-RIBITYLAMINO)URACIL PHOSPHATASE YIGB"/>
    <property type="match status" value="1"/>
</dbReference>
<evidence type="ECO:0000256" key="2">
    <source>
        <dbReference type="ARBA" id="ARBA00022801"/>
    </source>
</evidence>
<keyword evidence="2 4" id="KW-0378">Hydrolase</keyword>
<name>A0A0B0IF76_9BACI</name>
<protein>
    <submittedName>
        <fullName evidence="4">HAD family hydrolase</fullName>
    </submittedName>
</protein>
<dbReference type="Gene3D" id="1.20.120.710">
    <property type="entry name" value="Haloacid dehalogenase hydrolase-like domain"/>
    <property type="match status" value="1"/>
</dbReference>
<keyword evidence="3" id="KW-0460">Magnesium</keyword>
<dbReference type="RefSeq" id="WP_034629479.1">
    <property type="nucleotide sequence ID" value="NZ_JRJU01000014.1"/>
</dbReference>
<comment type="cofactor">
    <cofactor evidence="1">
        <name>Mg(2+)</name>
        <dbReference type="ChEBI" id="CHEBI:18420"/>
    </cofactor>
</comment>
<keyword evidence="5" id="KW-1185">Reference proteome</keyword>
<dbReference type="NCBIfam" id="TIGR01662">
    <property type="entry name" value="HAD-SF-IIIA"/>
    <property type="match status" value="1"/>
</dbReference>
<dbReference type="PANTHER" id="PTHR46470">
    <property type="entry name" value="N-ACYLNEURAMINATE-9-PHOSPHATASE"/>
    <property type="match status" value="1"/>
</dbReference>
<reference evidence="4 5" key="1">
    <citation type="submission" date="2014-09" db="EMBL/GenBank/DDBJ databases">
        <title>Genome sequencing and annotation of Bacillus Okhensis strain Kh10-101T.</title>
        <authorList>
            <person name="Prakash J.S."/>
        </authorList>
    </citation>
    <scope>NUCLEOTIDE SEQUENCE [LARGE SCALE GENOMIC DNA]</scope>
    <source>
        <strain evidence="5">Kh10-101T</strain>
    </source>
</reference>
<dbReference type="EMBL" id="JRJU01000014">
    <property type="protein sequence ID" value="KHF39935.1"/>
    <property type="molecule type" value="Genomic_DNA"/>
</dbReference>
<evidence type="ECO:0000313" key="4">
    <source>
        <dbReference type="EMBL" id="KHF39935.1"/>
    </source>
</evidence>
<proteinExistence type="predicted"/>
<evidence type="ECO:0000313" key="5">
    <source>
        <dbReference type="Proteomes" id="UP000030832"/>
    </source>
</evidence>
<dbReference type="InterPro" id="IPR041492">
    <property type="entry name" value="HAD_2"/>
</dbReference>
<evidence type="ECO:0000256" key="1">
    <source>
        <dbReference type="ARBA" id="ARBA00001946"/>
    </source>
</evidence>
<dbReference type="SFLD" id="SFLDG01129">
    <property type="entry name" value="C1.5:_HAD__Beta-PGM__Phosphata"/>
    <property type="match status" value="1"/>
</dbReference>
<dbReference type="Proteomes" id="UP000030832">
    <property type="component" value="Unassembled WGS sequence"/>
</dbReference>
<dbReference type="InterPro" id="IPR036412">
    <property type="entry name" value="HAD-like_sf"/>
</dbReference>
<dbReference type="InterPro" id="IPR023214">
    <property type="entry name" value="HAD_sf"/>
</dbReference>
<dbReference type="SFLD" id="SFLDS00003">
    <property type="entry name" value="Haloacid_Dehalogenase"/>
    <property type="match status" value="1"/>
</dbReference>
<dbReference type="InterPro" id="IPR006549">
    <property type="entry name" value="HAD-SF_hydro_IIIA"/>
</dbReference>
<dbReference type="AlphaFoldDB" id="A0A0B0IF76"/>
<dbReference type="STRING" id="333138.LQ50_12825"/>
<dbReference type="InterPro" id="IPR051400">
    <property type="entry name" value="HAD-like_hydrolase"/>
</dbReference>
<dbReference type="GO" id="GO:0016787">
    <property type="term" value="F:hydrolase activity"/>
    <property type="evidence" value="ECO:0007669"/>
    <property type="project" value="UniProtKB-KW"/>
</dbReference>
<dbReference type="GO" id="GO:0044281">
    <property type="term" value="P:small molecule metabolic process"/>
    <property type="evidence" value="ECO:0007669"/>
    <property type="project" value="UniProtKB-ARBA"/>
</dbReference>
<dbReference type="NCBIfam" id="TIGR01549">
    <property type="entry name" value="HAD-SF-IA-v1"/>
    <property type="match status" value="1"/>
</dbReference>
<dbReference type="Gene3D" id="3.40.50.1000">
    <property type="entry name" value="HAD superfamily/HAD-like"/>
    <property type="match status" value="1"/>
</dbReference>
<evidence type="ECO:0000256" key="3">
    <source>
        <dbReference type="ARBA" id="ARBA00022842"/>
    </source>
</evidence>